<comment type="caution">
    <text evidence="4">The sequence shown here is derived from an EMBL/GenBank/DDBJ whole genome shotgun (WGS) entry which is preliminary data.</text>
</comment>
<evidence type="ECO:0000256" key="1">
    <source>
        <dbReference type="SAM" id="Coils"/>
    </source>
</evidence>
<feature type="coiled-coil region" evidence="1">
    <location>
        <begin position="169"/>
        <end position="200"/>
    </location>
</feature>
<feature type="coiled-coil region" evidence="1">
    <location>
        <begin position="236"/>
        <end position="346"/>
    </location>
</feature>
<keyword evidence="3" id="KW-1133">Transmembrane helix</keyword>
<name>A0AAW5QVP9_9HYPH</name>
<sequence>MIENIVVFALGALVATLLALLVIPVIWRRAARLIEERIRATTPLSMAEIQSEKDLIRADYAVQLRKVEVRYEEEKGLAAEREIELGRRQGRVNELEAELDARELAIAEQDERIEELQGTVLGLERQISSQTASLKEKQHLISEGNDTLREVRAQLTEAAGLADSRKVEIAALKTQLENHKSRIEEMRAELATRAIEAEERGSAVDELSGALKGREARIALLNSRVARRRDVSLERRKRAKELQALLEAQRERVAEKTAALSAAALKQLKQDEDIKILEEERAALKKVIADFEAKLEIKDREIARLGQRGGTSGAASSAAAMGDGDAAQLRESIADLAARITRQAAEQGDDEVRALIDAVSPDGQRVPSRKTGAGRSGGARTPLAERIKEADLTPGE</sequence>
<organism evidence="4 5">
    <name type="scientific">Microbaculum marinisediminis</name>
    <dbReference type="NCBI Taxonomy" id="2931392"/>
    <lineage>
        <taxon>Bacteria</taxon>
        <taxon>Pseudomonadati</taxon>
        <taxon>Pseudomonadota</taxon>
        <taxon>Alphaproteobacteria</taxon>
        <taxon>Hyphomicrobiales</taxon>
        <taxon>Tepidamorphaceae</taxon>
        <taxon>Microbaculum</taxon>
    </lineage>
</organism>
<proteinExistence type="predicted"/>
<protein>
    <submittedName>
        <fullName evidence="4">Uncharacterized protein</fullName>
    </submittedName>
</protein>
<evidence type="ECO:0000313" key="4">
    <source>
        <dbReference type="EMBL" id="MCT8971778.1"/>
    </source>
</evidence>
<dbReference type="EMBL" id="JALIDZ010000003">
    <property type="protein sequence ID" value="MCT8971778.1"/>
    <property type="molecule type" value="Genomic_DNA"/>
</dbReference>
<evidence type="ECO:0000256" key="2">
    <source>
        <dbReference type="SAM" id="MobiDB-lite"/>
    </source>
</evidence>
<feature type="coiled-coil region" evidence="1">
    <location>
        <begin position="92"/>
        <end position="126"/>
    </location>
</feature>
<gene>
    <name evidence="4" type="ORF">MUB46_07920</name>
</gene>
<keyword evidence="5" id="KW-1185">Reference proteome</keyword>
<dbReference type="RefSeq" id="WP_261615349.1">
    <property type="nucleotide sequence ID" value="NZ_JALIDZ010000003.1"/>
</dbReference>
<keyword evidence="3" id="KW-0472">Membrane</keyword>
<evidence type="ECO:0000313" key="5">
    <source>
        <dbReference type="Proteomes" id="UP001320898"/>
    </source>
</evidence>
<dbReference type="Gene3D" id="1.10.287.1490">
    <property type="match status" value="1"/>
</dbReference>
<keyword evidence="1" id="KW-0175">Coiled coil</keyword>
<reference evidence="4 5" key="1">
    <citation type="submission" date="2022-04" db="EMBL/GenBank/DDBJ databases">
        <authorList>
            <person name="Ye Y.-Q."/>
            <person name="Du Z.-J."/>
        </authorList>
    </citation>
    <scope>NUCLEOTIDE SEQUENCE [LARGE SCALE GENOMIC DNA]</scope>
    <source>
        <strain evidence="4 5">A6E488</strain>
    </source>
</reference>
<feature type="compositionally biased region" description="Basic and acidic residues" evidence="2">
    <location>
        <begin position="383"/>
        <end position="396"/>
    </location>
</feature>
<keyword evidence="3" id="KW-0812">Transmembrane</keyword>
<dbReference type="Proteomes" id="UP001320898">
    <property type="component" value="Unassembled WGS sequence"/>
</dbReference>
<evidence type="ECO:0000256" key="3">
    <source>
        <dbReference type="SAM" id="Phobius"/>
    </source>
</evidence>
<accession>A0AAW5QVP9</accession>
<feature type="transmembrane region" description="Helical" evidence="3">
    <location>
        <begin position="6"/>
        <end position="27"/>
    </location>
</feature>
<feature type="region of interest" description="Disordered" evidence="2">
    <location>
        <begin position="357"/>
        <end position="396"/>
    </location>
</feature>
<dbReference type="AlphaFoldDB" id="A0AAW5QVP9"/>